<protein>
    <recommendedName>
        <fullName evidence="8">Myeloid leukemia factor 1</fullName>
    </recommendedName>
</protein>
<feature type="compositionally biased region" description="Basic and acidic residues" evidence="5">
    <location>
        <begin position="87"/>
        <end position="101"/>
    </location>
</feature>
<gene>
    <name evidence="6" type="ORF">TIFTF001_012307</name>
</gene>
<evidence type="ECO:0000313" key="6">
    <source>
        <dbReference type="EMBL" id="GMN43107.1"/>
    </source>
</evidence>
<dbReference type="Gramene" id="FCD_00024883-RA">
    <property type="protein sequence ID" value="FCD_00024883-RA:cds"/>
    <property type="gene ID" value="FCD_00024883"/>
</dbReference>
<dbReference type="GO" id="GO:0005737">
    <property type="term" value="C:cytoplasm"/>
    <property type="evidence" value="ECO:0007669"/>
    <property type="project" value="UniProtKB-SubCell"/>
</dbReference>
<evidence type="ECO:0000256" key="1">
    <source>
        <dbReference type="ARBA" id="ARBA00004496"/>
    </source>
</evidence>
<dbReference type="EMBL" id="BTGU01000015">
    <property type="protein sequence ID" value="GMN43107.1"/>
    <property type="molecule type" value="Genomic_DNA"/>
</dbReference>
<comment type="similarity">
    <text evidence="2">Belongs to the MLF family.</text>
</comment>
<feature type="region of interest" description="Disordered" evidence="5">
    <location>
        <begin position="53"/>
        <end position="139"/>
    </location>
</feature>
<evidence type="ECO:0000256" key="2">
    <source>
        <dbReference type="ARBA" id="ARBA00008332"/>
    </source>
</evidence>
<organism evidence="6 7">
    <name type="scientific">Ficus carica</name>
    <name type="common">Common fig</name>
    <dbReference type="NCBI Taxonomy" id="3494"/>
    <lineage>
        <taxon>Eukaryota</taxon>
        <taxon>Viridiplantae</taxon>
        <taxon>Streptophyta</taxon>
        <taxon>Embryophyta</taxon>
        <taxon>Tracheophyta</taxon>
        <taxon>Spermatophyta</taxon>
        <taxon>Magnoliopsida</taxon>
        <taxon>eudicotyledons</taxon>
        <taxon>Gunneridae</taxon>
        <taxon>Pentapetalae</taxon>
        <taxon>rosids</taxon>
        <taxon>fabids</taxon>
        <taxon>Rosales</taxon>
        <taxon>Moraceae</taxon>
        <taxon>Ficeae</taxon>
        <taxon>Ficus</taxon>
    </lineage>
</organism>
<comment type="caution">
    <text evidence="6">The sequence shown here is derived from an EMBL/GenBank/DDBJ whole genome shotgun (WGS) entry which is preliminary data.</text>
</comment>
<feature type="region of interest" description="Disordered" evidence="5">
    <location>
        <begin position="267"/>
        <end position="291"/>
    </location>
</feature>
<keyword evidence="7" id="KW-1185">Reference proteome</keyword>
<feature type="compositionally biased region" description="Polar residues" evidence="5">
    <location>
        <begin position="128"/>
        <end position="139"/>
    </location>
</feature>
<dbReference type="PANTHER" id="PTHR13105">
    <property type="entry name" value="MYELOID LEUKEMIA FACTOR"/>
    <property type="match status" value="1"/>
</dbReference>
<name>A0AA88D658_FICCA</name>
<evidence type="ECO:0000256" key="3">
    <source>
        <dbReference type="ARBA" id="ARBA00022490"/>
    </source>
</evidence>
<reference evidence="6" key="1">
    <citation type="submission" date="2023-07" db="EMBL/GenBank/DDBJ databases">
        <title>draft genome sequence of fig (Ficus carica).</title>
        <authorList>
            <person name="Takahashi T."/>
            <person name="Nishimura K."/>
        </authorList>
    </citation>
    <scope>NUCLEOTIDE SEQUENCE</scope>
</reference>
<keyword evidence="4" id="KW-0597">Phosphoprotein</keyword>
<feature type="region of interest" description="Disordered" evidence="5">
    <location>
        <begin position="1"/>
        <end position="20"/>
    </location>
</feature>
<feature type="compositionally biased region" description="Basic residues" evidence="5">
    <location>
        <begin position="282"/>
        <end position="291"/>
    </location>
</feature>
<comment type="subcellular location">
    <subcellularLocation>
        <location evidence="1">Cytoplasm</location>
    </subcellularLocation>
</comment>
<evidence type="ECO:0000313" key="7">
    <source>
        <dbReference type="Proteomes" id="UP001187192"/>
    </source>
</evidence>
<evidence type="ECO:0000256" key="5">
    <source>
        <dbReference type="SAM" id="MobiDB-lite"/>
    </source>
</evidence>
<accession>A0AA88D658</accession>
<dbReference type="Pfam" id="PF10248">
    <property type="entry name" value="Mlf1IP"/>
    <property type="match status" value="1"/>
</dbReference>
<evidence type="ECO:0000256" key="4">
    <source>
        <dbReference type="ARBA" id="ARBA00022553"/>
    </source>
</evidence>
<evidence type="ECO:0008006" key="8">
    <source>
        <dbReference type="Google" id="ProtNLM"/>
    </source>
</evidence>
<dbReference type="AlphaFoldDB" id="A0AA88D658"/>
<dbReference type="InterPro" id="IPR019376">
    <property type="entry name" value="Myeloid_leukemia_factor"/>
</dbReference>
<sequence length="291" mass="32828">MQREREGAGDFFRSGDPFRSFGFTGSMFPSLFSERDPFNDPFFSRPYGSLFEASMFGPPSTSSGTQERPKEKGVLIQELDSDDEGQEDKGHESSEKPSVEHPDDDGIDERESKDVIYKNQPYKAEGTKPNNRSYSVHTSKVTYGGVDGAYYTSTRTRREGSDGVVVEETKEADKTNGKAAHRISRGIHEKGHSVTRKLNSDGKVDTMQTLHNLNEDELDGFEEAWNRNNKGDFSGWKDGFNMHGSWRSEQRPDAFSGSWFLPSSEQVQRTRAMAPRNEAKTTKKVVRINIE</sequence>
<dbReference type="Proteomes" id="UP001187192">
    <property type="component" value="Unassembled WGS sequence"/>
</dbReference>
<keyword evidence="3" id="KW-0963">Cytoplasm</keyword>
<proteinExistence type="inferred from homology"/>